<sequence length="410" mass="44713">MTRDLRLFAALGPGDIVGAGRNRLTGNAINETSIAFSEQLFAYCRHHQIPTLAISSNSRVASLDDGPVLTENRPKPLRGRAGLLFHVSQVLYGTYLAARALQFGANFAIIDSGTTHYFVLVLFRLVGISVAVNLHNVLWPCGHPPTGVGALIRRMNKLYFRFAAVGAIGVSPECERQVLSEAGGAIPFFQYRCQYNSKGFISAKPYNAGTFRIVFAGRVEENKGVLDIVEIAKILRGATAKKIVFEVCGEGPALSKLQAAIERDNLNELVIAHGRLERQALLTIYANSHAAIVPTRSDFAEGMPQVCAEAVLSNLPVITSQVTNAFDVIDGAVVRAETNDVSSYARAVLLLIEKPELYGQIQATCPLVSRQFFDRDQSYPSALDRLLAVTMPPQSGNCDYDKIFDELIKI</sequence>
<evidence type="ECO:0000313" key="3">
    <source>
        <dbReference type="Proteomes" id="UP001139012"/>
    </source>
</evidence>
<dbReference type="SUPFAM" id="SSF53756">
    <property type="entry name" value="UDP-Glycosyltransferase/glycogen phosphorylase"/>
    <property type="match status" value="1"/>
</dbReference>
<dbReference type="Pfam" id="PF00534">
    <property type="entry name" value="Glycos_transf_1"/>
    <property type="match status" value="1"/>
</dbReference>
<evidence type="ECO:0000313" key="2">
    <source>
        <dbReference type="EMBL" id="MCG2673303.1"/>
    </source>
</evidence>
<organism evidence="2 3">
    <name type="scientific">Bradyrhizobium zhengyangense</name>
    <dbReference type="NCBI Taxonomy" id="2911009"/>
    <lineage>
        <taxon>Bacteria</taxon>
        <taxon>Pseudomonadati</taxon>
        <taxon>Pseudomonadota</taxon>
        <taxon>Alphaproteobacteria</taxon>
        <taxon>Hyphomicrobiales</taxon>
        <taxon>Nitrobacteraceae</taxon>
        <taxon>Bradyrhizobium</taxon>
    </lineage>
</organism>
<feature type="domain" description="Glycosyl transferase family 1" evidence="1">
    <location>
        <begin position="209"/>
        <end position="360"/>
    </location>
</feature>
<dbReference type="EMBL" id="JAKLUA010000043">
    <property type="protein sequence ID" value="MCG2673303.1"/>
    <property type="molecule type" value="Genomic_DNA"/>
</dbReference>
<reference evidence="2" key="1">
    <citation type="submission" date="2022-01" db="EMBL/GenBank/DDBJ databases">
        <title>Genome sequnece data of strain Bradyrhizobium sp. nov.</title>
        <authorList>
            <person name="Zhang J."/>
        </authorList>
    </citation>
    <scope>NUCLEOTIDE SEQUENCE</scope>
    <source>
        <strain evidence="2">WYCCWR 12774</strain>
    </source>
</reference>
<dbReference type="Gene3D" id="3.40.50.2000">
    <property type="entry name" value="Glycogen Phosphorylase B"/>
    <property type="match status" value="1"/>
</dbReference>
<protein>
    <submittedName>
        <fullName evidence="2">Glycosyltransferase</fullName>
    </submittedName>
</protein>
<dbReference type="Proteomes" id="UP001139012">
    <property type="component" value="Unassembled WGS sequence"/>
</dbReference>
<evidence type="ECO:0000259" key="1">
    <source>
        <dbReference type="Pfam" id="PF00534"/>
    </source>
</evidence>
<accession>A0ABS9M216</accession>
<keyword evidence="3" id="KW-1185">Reference proteome</keyword>
<dbReference type="PANTHER" id="PTHR12526:SF630">
    <property type="entry name" value="GLYCOSYLTRANSFERASE"/>
    <property type="match status" value="1"/>
</dbReference>
<name>A0ABS9M216_9BRAD</name>
<dbReference type="PANTHER" id="PTHR12526">
    <property type="entry name" value="GLYCOSYLTRANSFERASE"/>
    <property type="match status" value="1"/>
</dbReference>
<gene>
    <name evidence="2" type="ORF">L6637_41205</name>
</gene>
<proteinExistence type="predicted"/>
<dbReference type="InterPro" id="IPR001296">
    <property type="entry name" value="Glyco_trans_1"/>
</dbReference>
<comment type="caution">
    <text evidence="2">The sequence shown here is derived from an EMBL/GenBank/DDBJ whole genome shotgun (WGS) entry which is preliminary data.</text>
</comment>
<dbReference type="RefSeq" id="WP_237874321.1">
    <property type="nucleotide sequence ID" value="NZ_JAKLUA010000043.1"/>
</dbReference>